<dbReference type="InterPro" id="IPR045851">
    <property type="entry name" value="AMP-bd_C_sf"/>
</dbReference>
<name>A0AAN7W747_9PEZI</name>
<dbReference type="Gene3D" id="3.30.300.30">
    <property type="match status" value="1"/>
</dbReference>
<gene>
    <name evidence="4" type="ORF">LTR97_008915</name>
</gene>
<dbReference type="Gene3D" id="3.40.50.12780">
    <property type="entry name" value="N-terminal domain of ligase-like"/>
    <property type="match status" value="1"/>
</dbReference>
<evidence type="ECO:0000313" key="4">
    <source>
        <dbReference type="EMBL" id="KAK5695409.1"/>
    </source>
</evidence>
<dbReference type="GO" id="GO:0031956">
    <property type="term" value="F:medium-chain fatty acid-CoA ligase activity"/>
    <property type="evidence" value="ECO:0007669"/>
    <property type="project" value="TreeGrafter"/>
</dbReference>
<dbReference type="SUPFAM" id="SSF56801">
    <property type="entry name" value="Acetyl-CoA synthetase-like"/>
    <property type="match status" value="1"/>
</dbReference>
<dbReference type="CDD" id="cd04433">
    <property type="entry name" value="AFD_class_I"/>
    <property type="match status" value="1"/>
</dbReference>
<sequence>MALSEIDTGPFKVTPSIYHHLEQGLARSPDKPAVIAMHQTPSHLGELLDGRPNGAGACLSWSYTQLHHAALRVAVGLTRNGIETGQTVVTFMPNSVEYAIMLWASAMVRLTLACLDPGALGDARGPELKSLLRRLKPAVIYVPSVGGAAVVDGALLDSGIQAPKVKICHDAKQVTGWLTFEQLATNGGEQEVDTEEVLEAARHDDPSRVCIINFTSGTSSGIPKGCPRHVAAMSHVFENNPWDMKDVRGKPFTCAAWKAGGTVVIIPPSPSGGFNTTGTLNAIEKHGATTLLLIPVMLHLLLAEPSFTTRNLNSLGAVMVGADIIDRATFTKAHNAFNHCRVSCAHGMTESGGTVTWPFFDKPLDMIPYVRDICPIGKLVPGVAARIWDHEAKRTTNRGEPGELCFSAESVIKRYLDNVSPESFWLEGEKQWFRTGDLSVMDADDVIFIVGRIKDVVKRAGVPIVPAALESCIKAYTDEETCVVATPHPQLGQEPFAILKARTSKSEAEIKTHVVTMFGRDYSLAGVASLEDLGLQDFPLNSTAKILKFELQQRLEEFRKIRRIES</sequence>
<accession>A0AAN7W747</accession>
<dbReference type="GO" id="GO:0006631">
    <property type="term" value="P:fatty acid metabolic process"/>
    <property type="evidence" value="ECO:0007669"/>
    <property type="project" value="TreeGrafter"/>
</dbReference>
<dbReference type="InterPro" id="IPR000873">
    <property type="entry name" value="AMP-dep_synth/lig_dom"/>
</dbReference>
<protein>
    <recommendedName>
        <fullName evidence="3">AMP-dependent synthetase/ligase domain-containing protein</fullName>
    </recommendedName>
</protein>
<dbReference type="InterPro" id="IPR042099">
    <property type="entry name" value="ANL_N_sf"/>
</dbReference>
<comment type="caution">
    <text evidence="4">The sequence shown here is derived from an EMBL/GenBank/DDBJ whole genome shotgun (WGS) entry which is preliminary data.</text>
</comment>
<keyword evidence="2" id="KW-0436">Ligase</keyword>
<evidence type="ECO:0000256" key="1">
    <source>
        <dbReference type="ARBA" id="ARBA00006432"/>
    </source>
</evidence>
<organism evidence="4 5">
    <name type="scientific">Elasticomyces elasticus</name>
    <dbReference type="NCBI Taxonomy" id="574655"/>
    <lineage>
        <taxon>Eukaryota</taxon>
        <taxon>Fungi</taxon>
        <taxon>Dikarya</taxon>
        <taxon>Ascomycota</taxon>
        <taxon>Pezizomycotina</taxon>
        <taxon>Dothideomycetes</taxon>
        <taxon>Dothideomycetidae</taxon>
        <taxon>Mycosphaerellales</taxon>
        <taxon>Teratosphaeriaceae</taxon>
        <taxon>Elasticomyces</taxon>
    </lineage>
</organism>
<proteinExistence type="inferred from homology"/>
<reference evidence="4" key="1">
    <citation type="submission" date="2023-08" db="EMBL/GenBank/DDBJ databases">
        <title>Black Yeasts Isolated from many extreme environments.</title>
        <authorList>
            <person name="Coleine C."/>
            <person name="Stajich J.E."/>
            <person name="Selbmann L."/>
        </authorList>
    </citation>
    <scope>NUCLEOTIDE SEQUENCE</scope>
    <source>
        <strain evidence="4">CCFEE 5810</strain>
    </source>
</reference>
<dbReference type="EMBL" id="JAVRQU010000014">
    <property type="protein sequence ID" value="KAK5695409.1"/>
    <property type="molecule type" value="Genomic_DNA"/>
</dbReference>
<evidence type="ECO:0000259" key="3">
    <source>
        <dbReference type="Pfam" id="PF00501"/>
    </source>
</evidence>
<evidence type="ECO:0000313" key="5">
    <source>
        <dbReference type="Proteomes" id="UP001310594"/>
    </source>
</evidence>
<evidence type="ECO:0000256" key="2">
    <source>
        <dbReference type="ARBA" id="ARBA00022598"/>
    </source>
</evidence>
<dbReference type="AlphaFoldDB" id="A0AAN7W747"/>
<dbReference type="Pfam" id="PF00501">
    <property type="entry name" value="AMP-binding"/>
    <property type="match status" value="1"/>
</dbReference>
<feature type="domain" description="AMP-dependent synthetase/ligase" evidence="3">
    <location>
        <begin position="24"/>
        <end position="416"/>
    </location>
</feature>
<comment type="similarity">
    <text evidence="1">Belongs to the ATP-dependent AMP-binding enzyme family.</text>
</comment>
<dbReference type="Proteomes" id="UP001310594">
    <property type="component" value="Unassembled WGS sequence"/>
</dbReference>
<dbReference type="PANTHER" id="PTHR43201:SF5">
    <property type="entry name" value="MEDIUM-CHAIN ACYL-COA LIGASE ACSF2, MITOCHONDRIAL"/>
    <property type="match status" value="1"/>
</dbReference>
<dbReference type="PANTHER" id="PTHR43201">
    <property type="entry name" value="ACYL-COA SYNTHETASE"/>
    <property type="match status" value="1"/>
</dbReference>